<proteinExistence type="predicted"/>
<sequence length="397" mass="42264">MSERNRIAVVGLGEVHPPQGMSQRMSASEAARLAIADAGLQTSDIDGAIDLRRTGGGGDRASYSDTFTRFGGITNAQFYFTIGRGGALAGLATAAATGFLDRGLAKYVLCVAAVDDWSKAEESKKHGHRGMSHAEKEGYWGKALGDLRAASHHSWMAARHMAEYGTTSEQLGAISVAQRQWACLNPTARMYGRPITIEDHQSSPWVVEPYHRLDCSLISDGAIAFILTTEDRAKDLKQQPIYVSGQGFGEVNDGLWWEKKNLTHMAVPKARDLAFAQAGITLDDIDTAQLYDCFTGEVLLQLEDYGWAEKGGGGKFVASGATAPGGDGIPVNTGGGLLSNWHLGDAVGFAEAVTQLRGHAGERQVKDAKIALSTGHGGELVSPSMCSIHTTTILTAE</sequence>
<dbReference type="STRING" id="574651.SAMN04487968_10256"/>
<dbReference type="Proteomes" id="UP000198832">
    <property type="component" value="Unassembled WGS sequence"/>
</dbReference>
<dbReference type="InterPro" id="IPR016039">
    <property type="entry name" value="Thiolase-like"/>
</dbReference>
<name>A0A1I1EFL9_9ACTN</name>
<gene>
    <name evidence="2" type="ORF">SAMN04487968_10256</name>
</gene>
<dbReference type="InterPro" id="IPR055140">
    <property type="entry name" value="Thiolase_C_2"/>
</dbReference>
<dbReference type="SUPFAM" id="SSF53901">
    <property type="entry name" value="Thiolase-like"/>
    <property type="match status" value="2"/>
</dbReference>
<dbReference type="Gene3D" id="3.40.47.10">
    <property type="match status" value="1"/>
</dbReference>
<dbReference type="CDD" id="cd00829">
    <property type="entry name" value="SCP-x_thiolase"/>
    <property type="match status" value="1"/>
</dbReference>
<evidence type="ECO:0000313" key="2">
    <source>
        <dbReference type="EMBL" id="SFB85827.1"/>
    </source>
</evidence>
<keyword evidence="3" id="KW-1185">Reference proteome</keyword>
<dbReference type="EMBL" id="FOLB01000002">
    <property type="protein sequence ID" value="SFB85827.1"/>
    <property type="molecule type" value="Genomic_DNA"/>
</dbReference>
<reference evidence="2 3" key="1">
    <citation type="submission" date="2016-10" db="EMBL/GenBank/DDBJ databases">
        <authorList>
            <person name="de Groot N.N."/>
        </authorList>
    </citation>
    <scope>NUCLEOTIDE SEQUENCE [LARGE SCALE GENOMIC DNA]</scope>
    <source>
        <strain evidence="2 3">CGMCC 1.7056</strain>
    </source>
</reference>
<accession>A0A1I1EFL9</accession>
<organism evidence="2 3">
    <name type="scientific">Nocardioides terrae</name>
    <dbReference type="NCBI Taxonomy" id="574651"/>
    <lineage>
        <taxon>Bacteria</taxon>
        <taxon>Bacillati</taxon>
        <taxon>Actinomycetota</taxon>
        <taxon>Actinomycetes</taxon>
        <taxon>Propionibacteriales</taxon>
        <taxon>Nocardioidaceae</taxon>
        <taxon>Nocardioides</taxon>
    </lineage>
</organism>
<dbReference type="PANTHER" id="PTHR42870">
    <property type="entry name" value="ACETYL-COA C-ACETYLTRANSFERASE"/>
    <property type="match status" value="1"/>
</dbReference>
<dbReference type="GO" id="GO:0016746">
    <property type="term" value="F:acyltransferase activity"/>
    <property type="evidence" value="ECO:0007669"/>
    <property type="project" value="InterPro"/>
</dbReference>
<dbReference type="AlphaFoldDB" id="A0A1I1EFL9"/>
<dbReference type="OrthoDB" id="9785768at2"/>
<keyword evidence="2" id="KW-0808">Transferase</keyword>
<dbReference type="RefSeq" id="WP_091120123.1">
    <property type="nucleotide sequence ID" value="NZ_FOLB01000002.1"/>
</dbReference>
<feature type="domain" description="Thiolase C-terminal" evidence="1">
    <location>
        <begin position="258"/>
        <end position="382"/>
    </location>
</feature>
<dbReference type="PANTHER" id="PTHR42870:SF1">
    <property type="entry name" value="NON-SPECIFIC LIPID-TRANSFER PROTEIN-LIKE 2"/>
    <property type="match status" value="1"/>
</dbReference>
<protein>
    <submittedName>
        <fullName evidence="2">Acetyl-CoA acetyltransferase</fullName>
    </submittedName>
</protein>
<dbReference type="Pfam" id="PF22691">
    <property type="entry name" value="Thiolase_C_1"/>
    <property type="match status" value="1"/>
</dbReference>
<evidence type="ECO:0000313" key="3">
    <source>
        <dbReference type="Proteomes" id="UP000198832"/>
    </source>
</evidence>
<evidence type="ECO:0000259" key="1">
    <source>
        <dbReference type="Pfam" id="PF22691"/>
    </source>
</evidence>